<evidence type="ECO:0000313" key="4">
    <source>
        <dbReference type="Proteomes" id="UP000248134"/>
    </source>
</evidence>
<sequence length="423" mass="45261">MLFPFATRLACAAAVLAGCVLAGDARAQTLTMGSALQRALNASPRLTAAERDVGIARGQRIQSGALINPQLSYEQDNSFGSGAYRGTRSAESTLQISQMFELWGKRDARIAAGQAGLDAASIERQAVRLEVLSETAIAFVTVLGLQRRIQILDEQIAAIDSITPLLQRRVEAGASSVAETGRAEVASALVKADRERTKSALHTARRELAILMGDTSPRFSSVSGRLEAIGKPPSFRSVIAAIDANPQLVRWKAVYAQRNAELLLARLKPYPDVTVSAGLRRYNETGDSAVRLSVSVPIPLFDQNQGNILSARENLAKIAAERQANRNVLIVIAGRAYDSLQGSLRELAILRDAAIPKARDAAAAISEGYGQGRYSLLEVLDTQASVAQARLREQEAQQNFHVAVATIEGLVGNPFALARGGAR</sequence>
<dbReference type="InterPro" id="IPR010131">
    <property type="entry name" value="MdtP/NodT-like"/>
</dbReference>
<protein>
    <submittedName>
        <fullName evidence="3">TolC family protein</fullName>
    </submittedName>
</protein>
<dbReference type="GO" id="GO:0015562">
    <property type="term" value="F:efflux transmembrane transporter activity"/>
    <property type="evidence" value="ECO:0007669"/>
    <property type="project" value="InterPro"/>
</dbReference>
<dbReference type="Proteomes" id="UP000248134">
    <property type="component" value="Unassembled WGS sequence"/>
</dbReference>
<accession>A0A323ULY2</accession>
<organism evidence="3 4">
    <name type="scientific">Rhodopseudomonas palustris</name>
    <dbReference type="NCBI Taxonomy" id="1076"/>
    <lineage>
        <taxon>Bacteria</taxon>
        <taxon>Pseudomonadati</taxon>
        <taxon>Pseudomonadota</taxon>
        <taxon>Alphaproteobacteria</taxon>
        <taxon>Hyphomicrobiales</taxon>
        <taxon>Nitrobacteraceae</taxon>
        <taxon>Rhodopseudomonas</taxon>
    </lineage>
</organism>
<dbReference type="Pfam" id="PF02321">
    <property type="entry name" value="OEP"/>
    <property type="match status" value="2"/>
</dbReference>
<dbReference type="NCBIfam" id="NF045679">
    <property type="entry name" value="DiMtlExpIhpA"/>
    <property type="match status" value="1"/>
</dbReference>
<comment type="similarity">
    <text evidence="1">Belongs to the outer membrane factor (OMF) (TC 1.B.17) family.</text>
</comment>
<dbReference type="PANTHER" id="PTHR30203:SF24">
    <property type="entry name" value="BLR4935 PROTEIN"/>
    <property type="match status" value="1"/>
</dbReference>
<comment type="caution">
    <text evidence="3">The sequence shown here is derived from an EMBL/GenBank/DDBJ whole genome shotgun (WGS) entry which is preliminary data.</text>
</comment>
<reference evidence="3 4" key="1">
    <citation type="submission" date="2018-06" db="EMBL/GenBank/DDBJ databases">
        <title>Draft Whole-Genome Sequence of the purple photosynthetic bacterium Rhodospeudomonas palustris XCP.</title>
        <authorList>
            <person name="Rayyan A."/>
            <person name="Meyer T.E."/>
            <person name="Kyndt J.A."/>
        </authorList>
    </citation>
    <scope>NUCLEOTIDE SEQUENCE [LARGE SCALE GENOMIC DNA]</scope>
    <source>
        <strain evidence="3 4">XCP</strain>
    </source>
</reference>
<proteinExistence type="inferred from homology"/>
<dbReference type="RefSeq" id="WP_110785247.1">
    <property type="nucleotide sequence ID" value="NZ_QKQS01000012.1"/>
</dbReference>
<evidence type="ECO:0000256" key="2">
    <source>
        <dbReference type="SAM" id="SignalP"/>
    </source>
</evidence>
<dbReference type="OrthoDB" id="9791261at2"/>
<dbReference type="Gene3D" id="1.20.1600.10">
    <property type="entry name" value="Outer membrane efflux proteins (OEP)"/>
    <property type="match status" value="1"/>
</dbReference>
<dbReference type="EMBL" id="QKQS01000012">
    <property type="protein sequence ID" value="PZA12590.1"/>
    <property type="molecule type" value="Genomic_DNA"/>
</dbReference>
<evidence type="ECO:0000313" key="3">
    <source>
        <dbReference type="EMBL" id="PZA12590.1"/>
    </source>
</evidence>
<dbReference type="SUPFAM" id="SSF56954">
    <property type="entry name" value="Outer membrane efflux proteins (OEP)"/>
    <property type="match status" value="1"/>
</dbReference>
<dbReference type="PANTHER" id="PTHR30203">
    <property type="entry name" value="OUTER MEMBRANE CATION EFFLUX PROTEIN"/>
    <property type="match status" value="1"/>
</dbReference>
<dbReference type="AlphaFoldDB" id="A0A323ULY2"/>
<feature type="chain" id="PRO_5016438100" evidence="2">
    <location>
        <begin position="28"/>
        <end position="423"/>
    </location>
</feature>
<keyword evidence="2" id="KW-0732">Signal</keyword>
<dbReference type="InterPro" id="IPR003423">
    <property type="entry name" value="OMP_efflux"/>
</dbReference>
<name>A0A323ULY2_RHOPL</name>
<evidence type="ECO:0000256" key="1">
    <source>
        <dbReference type="ARBA" id="ARBA00007613"/>
    </source>
</evidence>
<feature type="signal peptide" evidence="2">
    <location>
        <begin position="1"/>
        <end position="27"/>
    </location>
</feature>
<gene>
    <name evidence="3" type="ORF">DNX69_06695</name>
</gene>